<dbReference type="InterPro" id="IPR027417">
    <property type="entry name" value="P-loop_NTPase"/>
</dbReference>
<dbReference type="OrthoDB" id="812at2157"/>
<evidence type="ECO:0000256" key="6">
    <source>
        <dbReference type="ARBA" id="ARBA00022833"/>
    </source>
</evidence>
<accession>A0A0U3E7Y3</accession>
<keyword evidence="3" id="KW-0479">Metal-binding</keyword>
<dbReference type="KEGG" id="iis:EYM_01535"/>
<dbReference type="GO" id="GO:0005525">
    <property type="term" value="F:GTP binding"/>
    <property type="evidence" value="ECO:0007669"/>
    <property type="project" value="UniProtKB-KW"/>
</dbReference>
<sequence length="213" mass="23261">MVQLVKIEVDVHQKYLEKARQLREIYDKAGVKVFELLGSPGSGKTALAEALIDRIKDKYSILYLGGDVASTLDAERIARHGVDATEINTGGICHLEPDHVMKALSNVDLSKYDVMFIENVGNLICPFSFPLGAHKRIMVVSVAEGEDKFVKHPMSTRLSDVIVISKVDLAPAIGVNVEKMEEDARKLNPKAPIVKVSVKTGEGLNELVSVLGL</sequence>
<keyword evidence="10" id="KW-1185">Reference proteome</keyword>
<dbReference type="STRING" id="940295.EYM_01535"/>
<dbReference type="GO" id="GO:0016151">
    <property type="term" value="F:nickel cation binding"/>
    <property type="evidence" value="ECO:0007669"/>
    <property type="project" value="InterPro"/>
</dbReference>
<comment type="similarity">
    <text evidence="1">Belongs to the SIMIBI class G3E GTPase family. HypB/HupM subfamily.</text>
</comment>
<evidence type="ECO:0000313" key="9">
    <source>
        <dbReference type="EMBL" id="ALU11486.1"/>
    </source>
</evidence>
<feature type="domain" description="AAA+ ATPase" evidence="8">
    <location>
        <begin position="30"/>
        <end position="168"/>
    </location>
</feature>
<dbReference type="GO" id="GO:0008270">
    <property type="term" value="F:zinc ion binding"/>
    <property type="evidence" value="ECO:0007669"/>
    <property type="project" value="TreeGrafter"/>
</dbReference>
<dbReference type="PANTHER" id="PTHR30134:SF2">
    <property type="entry name" value="HYDROGENASE MATURATION FACTOR HYPB"/>
    <property type="match status" value="1"/>
</dbReference>
<evidence type="ECO:0000256" key="5">
    <source>
        <dbReference type="ARBA" id="ARBA00022801"/>
    </source>
</evidence>
<evidence type="ECO:0000256" key="2">
    <source>
        <dbReference type="ARBA" id="ARBA00022596"/>
    </source>
</evidence>
<dbReference type="GO" id="GO:0051604">
    <property type="term" value="P:protein maturation"/>
    <property type="evidence" value="ECO:0007669"/>
    <property type="project" value="InterPro"/>
</dbReference>
<dbReference type="Pfam" id="PF02492">
    <property type="entry name" value="cobW"/>
    <property type="match status" value="1"/>
</dbReference>
<dbReference type="Proteomes" id="UP000060778">
    <property type="component" value="Chromosome"/>
</dbReference>
<dbReference type="InterPro" id="IPR004392">
    <property type="entry name" value="Hyd_mat_HypB"/>
</dbReference>
<gene>
    <name evidence="9" type="ORF">EYM_01535</name>
</gene>
<dbReference type="AlphaFoldDB" id="A0A0U3E7Y3"/>
<evidence type="ECO:0000256" key="1">
    <source>
        <dbReference type="ARBA" id="ARBA00006211"/>
    </source>
</evidence>
<dbReference type="PIRSF" id="PIRSF005624">
    <property type="entry name" value="Ni-bind_GTPase"/>
    <property type="match status" value="1"/>
</dbReference>
<evidence type="ECO:0000259" key="8">
    <source>
        <dbReference type="SMART" id="SM00382"/>
    </source>
</evidence>
<keyword evidence="2" id="KW-0533">Nickel</keyword>
<protein>
    <submittedName>
        <fullName evidence="9">Hydrogenase nickel incorporation protein HypB</fullName>
    </submittedName>
</protein>
<dbReference type="PANTHER" id="PTHR30134">
    <property type="entry name" value="HYDROGENASE PROTEIN ASSEMBLY PROTEIN, NICKEL CHAPERONE"/>
    <property type="match status" value="1"/>
</dbReference>
<evidence type="ECO:0000256" key="7">
    <source>
        <dbReference type="ARBA" id="ARBA00023134"/>
    </source>
</evidence>
<dbReference type="SMART" id="SM00382">
    <property type="entry name" value="AAA"/>
    <property type="match status" value="1"/>
</dbReference>
<name>A0A0U3E7Y3_9CREN</name>
<evidence type="ECO:0000313" key="10">
    <source>
        <dbReference type="Proteomes" id="UP000060778"/>
    </source>
</evidence>
<keyword evidence="5" id="KW-0378">Hydrolase</keyword>
<dbReference type="InterPro" id="IPR003593">
    <property type="entry name" value="AAA+_ATPase"/>
</dbReference>
<dbReference type="InterPro" id="IPR003495">
    <property type="entry name" value="CobW/HypB/UreG_nucleotide-bd"/>
</dbReference>
<dbReference type="PATRIC" id="fig|940295.4.peg.301"/>
<reference evidence="9 10" key="1">
    <citation type="submission" date="2013-11" db="EMBL/GenBank/DDBJ databases">
        <title>Comparative genomics of Ignicoccus.</title>
        <authorList>
            <person name="Podar M."/>
        </authorList>
    </citation>
    <scope>NUCLEOTIDE SEQUENCE [LARGE SCALE GENOMIC DNA]</scope>
    <source>
        <strain evidence="9 10">DSM 13165</strain>
    </source>
</reference>
<dbReference type="NCBIfam" id="TIGR00073">
    <property type="entry name" value="hypB"/>
    <property type="match status" value="1"/>
</dbReference>
<proteinExistence type="inferred from homology"/>
<organism evidence="9 10">
    <name type="scientific">Ignicoccus islandicus DSM 13165</name>
    <dbReference type="NCBI Taxonomy" id="940295"/>
    <lineage>
        <taxon>Archaea</taxon>
        <taxon>Thermoproteota</taxon>
        <taxon>Thermoprotei</taxon>
        <taxon>Desulfurococcales</taxon>
        <taxon>Desulfurococcaceae</taxon>
        <taxon>Ignicoccus</taxon>
    </lineage>
</organism>
<evidence type="ECO:0000256" key="3">
    <source>
        <dbReference type="ARBA" id="ARBA00022723"/>
    </source>
</evidence>
<dbReference type="EMBL" id="CP006867">
    <property type="protein sequence ID" value="ALU11486.1"/>
    <property type="molecule type" value="Genomic_DNA"/>
</dbReference>
<dbReference type="Gene3D" id="3.40.50.300">
    <property type="entry name" value="P-loop containing nucleotide triphosphate hydrolases"/>
    <property type="match status" value="1"/>
</dbReference>
<dbReference type="GO" id="GO:0003924">
    <property type="term" value="F:GTPase activity"/>
    <property type="evidence" value="ECO:0007669"/>
    <property type="project" value="InterPro"/>
</dbReference>
<dbReference type="SUPFAM" id="SSF52540">
    <property type="entry name" value="P-loop containing nucleoside triphosphate hydrolases"/>
    <property type="match status" value="1"/>
</dbReference>
<keyword evidence="7" id="KW-0342">GTP-binding</keyword>
<keyword evidence="6" id="KW-0862">Zinc</keyword>
<evidence type="ECO:0000256" key="4">
    <source>
        <dbReference type="ARBA" id="ARBA00022741"/>
    </source>
</evidence>
<keyword evidence="4" id="KW-0547">Nucleotide-binding</keyword>